<sequence>MPPKLTVAFVELRLVLSRLARESGSTEWRLLMLRARYLLARCRQMTPRSPNERELLDALLENIELRLDTAPAIDDLPDTSADMDALGFCRLQVELLSQIADEDESLRNLSATLEQIMNAAANTPAAGPLSGLIMKLYGRLGTLFQDAIIADCRTGPYAKRKRIVPGCFARDPFMSSSEHLRRITVQFPKAPRFPTSPKRAAPDPISAAIPTPKTEALDLGGTIPKDRGLSQSLQP</sequence>
<dbReference type="Proteomes" id="UP000290189">
    <property type="component" value="Unassembled WGS sequence"/>
</dbReference>
<protein>
    <submittedName>
        <fullName evidence="2">Uncharacterized protein</fullName>
    </submittedName>
</protein>
<feature type="region of interest" description="Disordered" evidence="1">
    <location>
        <begin position="191"/>
        <end position="235"/>
    </location>
</feature>
<geneLocation type="mitochondrion" evidence="2"/>
<gene>
    <name evidence="2" type="ORF">PLBR_LOCUS2799</name>
</gene>
<proteinExistence type="predicted"/>
<name>A0A3P3Y639_PLABS</name>
<evidence type="ECO:0000256" key="1">
    <source>
        <dbReference type="SAM" id="MobiDB-lite"/>
    </source>
</evidence>
<reference evidence="2 3" key="1">
    <citation type="submission" date="2018-03" db="EMBL/GenBank/DDBJ databases">
        <authorList>
            <person name="Fogelqvist J."/>
        </authorList>
    </citation>
    <scope>NUCLEOTIDE SEQUENCE [LARGE SCALE GENOMIC DNA]</scope>
</reference>
<evidence type="ECO:0000313" key="2">
    <source>
        <dbReference type="EMBL" id="SPQ95584.1"/>
    </source>
</evidence>
<dbReference type="AlphaFoldDB" id="A0A3P3Y639"/>
<organism evidence="2 3">
    <name type="scientific">Plasmodiophora brassicae</name>
    <name type="common">Clubroot disease agent</name>
    <dbReference type="NCBI Taxonomy" id="37360"/>
    <lineage>
        <taxon>Eukaryota</taxon>
        <taxon>Sar</taxon>
        <taxon>Rhizaria</taxon>
        <taxon>Endomyxa</taxon>
        <taxon>Phytomyxea</taxon>
        <taxon>Plasmodiophorida</taxon>
        <taxon>Plasmodiophoridae</taxon>
        <taxon>Plasmodiophora</taxon>
    </lineage>
</organism>
<evidence type="ECO:0000313" key="3">
    <source>
        <dbReference type="Proteomes" id="UP000290189"/>
    </source>
</evidence>
<dbReference type="EMBL" id="OVEO01000004">
    <property type="protein sequence ID" value="SPQ95584.1"/>
    <property type="molecule type" value="Genomic_DNA"/>
</dbReference>
<keyword evidence="2" id="KW-0496">Mitochondrion</keyword>
<accession>A0A3P3Y639</accession>